<dbReference type="GO" id="GO:0016020">
    <property type="term" value="C:membrane"/>
    <property type="evidence" value="ECO:0007669"/>
    <property type="project" value="UniProtKB-SubCell"/>
</dbReference>
<protein>
    <recommendedName>
        <fullName evidence="5">TonB C-terminal domain-containing protein</fullName>
    </recommendedName>
</protein>
<sequence>MILATIWVAAAVMQLPANSTGLCQPRGNRPWVTDNDYPRKAEALGLQGAARFRLEVDARGCVSDCEIVLSTGFDVLDKATCDLMRKNARFKPATNADGAPIPATFETQFTWALPKVPVREPTNWAATAQAVYSSEGALLSCRSSGEGNQLAVAQFCKYAFAMTPGQLRAGKADARGRYKVRLRGAGQFDGKSPALPTMPEAKYARTDMRFVISLDGRAQQCVESIQGDQLDNPCRMIFDPYSESKDASEALRSGRIAVQFEALAPDAADFDGNDAKLR</sequence>
<dbReference type="Gene3D" id="3.30.1150.10">
    <property type="match status" value="1"/>
</dbReference>
<organism evidence="6 7">
    <name type="scientific">Sphingomonas psychrotolerans</name>
    <dbReference type="NCBI Taxonomy" id="1327635"/>
    <lineage>
        <taxon>Bacteria</taxon>
        <taxon>Pseudomonadati</taxon>
        <taxon>Pseudomonadota</taxon>
        <taxon>Alphaproteobacteria</taxon>
        <taxon>Sphingomonadales</taxon>
        <taxon>Sphingomonadaceae</taxon>
        <taxon>Sphingomonas</taxon>
    </lineage>
</organism>
<dbReference type="PROSITE" id="PS52015">
    <property type="entry name" value="TONB_CTD"/>
    <property type="match status" value="1"/>
</dbReference>
<dbReference type="Proteomes" id="UP000229081">
    <property type="component" value="Chromosome"/>
</dbReference>
<dbReference type="EMBL" id="CP024923">
    <property type="protein sequence ID" value="ATY31666.1"/>
    <property type="molecule type" value="Genomic_DNA"/>
</dbReference>
<proteinExistence type="predicted"/>
<accession>A0A2K8MGI3</accession>
<evidence type="ECO:0000256" key="3">
    <source>
        <dbReference type="ARBA" id="ARBA00022989"/>
    </source>
</evidence>
<dbReference type="Pfam" id="PF03544">
    <property type="entry name" value="TonB_C"/>
    <property type="match status" value="1"/>
</dbReference>
<evidence type="ECO:0000313" key="6">
    <source>
        <dbReference type="EMBL" id="ATY31666.1"/>
    </source>
</evidence>
<evidence type="ECO:0000256" key="2">
    <source>
        <dbReference type="ARBA" id="ARBA00022692"/>
    </source>
</evidence>
<dbReference type="NCBIfam" id="TIGR01352">
    <property type="entry name" value="tonB_Cterm"/>
    <property type="match status" value="1"/>
</dbReference>
<dbReference type="AlphaFoldDB" id="A0A2K8MGI3"/>
<comment type="subcellular location">
    <subcellularLocation>
        <location evidence="1">Membrane</location>
        <topology evidence="1">Single-pass membrane protein</topology>
    </subcellularLocation>
</comment>
<name>A0A2K8MGI3_9SPHN</name>
<evidence type="ECO:0000259" key="5">
    <source>
        <dbReference type="PROSITE" id="PS52015"/>
    </source>
</evidence>
<gene>
    <name evidence="6" type="ORF">CVN68_06520</name>
</gene>
<dbReference type="SUPFAM" id="SSF74653">
    <property type="entry name" value="TolA/TonB C-terminal domain"/>
    <property type="match status" value="1"/>
</dbReference>
<evidence type="ECO:0000313" key="7">
    <source>
        <dbReference type="Proteomes" id="UP000229081"/>
    </source>
</evidence>
<dbReference type="InterPro" id="IPR037682">
    <property type="entry name" value="TonB_C"/>
</dbReference>
<evidence type="ECO:0000256" key="4">
    <source>
        <dbReference type="ARBA" id="ARBA00023136"/>
    </source>
</evidence>
<keyword evidence="7" id="KW-1185">Reference proteome</keyword>
<dbReference type="GO" id="GO:0055085">
    <property type="term" value="P:transmembrane transport"/>
    <property type="evidence" value="ECO:0007669"/>
    <property type="project" value="InterPro"/>
</dbReference>
<keyword evidence="2" id="KW-0812">Transmembrane</keyword>
<keyword evidence="3" id="KW-1133">Transmembrane helix</keyword>
<dbReference type="KEGG" id="sphc:CVN68_06520"/>
<evidence type="ECO:0000256" key="1">
    <source>
        <dbReference type="ARBA" id="ARBA00004167"/>
    </source>
</evidence>
<feature type="domain" description="TonB C-terminal" evidence="5">
    <location>
        <begin position="22"/>
        <end position="114"/>
    </location>
</feature>
<dbReference type="InterPro" id="IPR006260">
    <property type="entry name" value="TonB/TolA_C"/>
</dbReference>
<reference evidence="6 7" key="1">
    <citation type="submission" date="2017-11" db="EMBL/GenBank/DDBJ databases">
        <title>Complete genome sequence of Sphingomonas sp. Strain Cra20, a psychrotolerant potential plant growth promoting rhizobacteria.</title>
        <authorList>
            <person name="Luo Y."/>
        </authorList>
    </citation>
    <scope>NUCLEOTIDE SEQUENCE [LARGE SCALE GENOMIC DNA]</scope>
    <source>
        <strain evidence="6 7">Cra20</strain>
    </source>
</reference>
<keyword evidence="4" id="KW-0472">Membrane</keyword>